<keyword evidence="8 15" id="KW-0812">Transmembrane</keyword>
<comment type="catalytic activity">
    <reaction evidence="1">
        <text>ATP + protein L-histidine = ADP + protein N-phospho-L-histidine.</text>
        <dbReference type="EC" id="2.7.13.3"/>
    </reaction>
</comment>
<dbReference type="InterPro" id="IPR000014">
    <property type="entry name" value="PAS"/>
</dbReference>
<evidence type="ECO:0000256" key="3">
    <source>
        <dbReference type="ARBA" id="ARBA00012438"/>
    </source>
</evidence>
<evidence type="ECO:0000256" key="7">
    <source>
        <dbReference type="ARBA" id="ARBA00022679"/>
    </source>
</evidence>
<dbReference type="SMART" id="SM00065">
    <property type="entry name" value="GAF"/>
    <property type="match status" value="1"/>
</dbReference>
<reference evidence="19" key="2">
    <citation type="submission" date="2021-08" db="EMBL/GenBank/DDBJ databases">
        <authorList>
            <person name="Dalcin Martins P."/>
        </authorList>
    </citation>
    <scope>NUCLEOTIDE SEQUENCE</scope>
    <source>
        <strain evidence="19">MAG_39</strain>
    </source>
</reference>
<dbReference type="InterPro" id="IPR001610">
    <property type="entry name" value="PAC"/>
</dbReference>
<evidence type="ECO:0000256" key="13">
    <source>
        <dbReference type="ARBA" id="ARBA00023136"/>
    </source>
</evidence>
<dbReference type="Pfam" id="PF00989">
    <property type="entry name" value="PAS"/>
    <property type="match status" value="2"/>
</dbReference>
<dbReference type="PROSITE" id="PS50113">
    <property type="entry name" value="PAC"/>
    <property type="match status" value="3"/>
</dbReference>
<feature type="coiled-coil region" evidence="14">
    <location>
        <begin position="401"/>
        <end position="435"/>
    </location>
</feature>
<keyword evidence="7" id="KW-0808">Transferase</keyword>
<dbReference type="SUPFAM" id="SSF158472">
    <property type="entry name" value="HAMP domain-like"/>
    <property type="match status" value="1"/>
</dbReference>
<dbReference type="InterPro" id="IPR035965">
    <property type="entry name" value="PAS-like_dom_sf"/>
</dbReference>
<comment type="caution">
    <text evidence="19">The sequence shown here is derived from an EMBL/GenBank/DDBJ whole genome shotgun (WGS) entry which is preliminary data.</text>
</comment>
<evidence type="ECO:0000256" key="10">
    <source>
        <dbReference type="ARBA" id="ARBA00022741"/>
    </source>
</evidence>
<feature type="domain" description="PAC" evidence="17">
    <location>
        <begin position="759"/>
        <end position="811"/>
    </location>
</feature>
<dbReference type="NCBIfam" id="TIGR00229">
    <property type="entry name" value="sensory_box"/>
    <property type="match status" value="3"/>
</dbReference>
<dbReference type="SMART" id="SM00304">
    <property type="entry name" value="HAMP"/>
    <property type="match status" value="1"/>
</dbReference>
<dbReference type="CDD" id="cd06225">
    <property type="entry name" value="HAMP"/>
    <property type="match status" value="1"/>
</dbReference>
<feature type="domain" description="PAC" evidence="17">
    <location>
        <begin position="501"/>
        <end position="553"/>
    </location>
</feature>
<dbReference type="Pfam" id="PF00672">
    <property type="entry name" value="HAMP"/>
    <property type="match status" value="1"/>
</dbReference>
<dbReference type="SMART" id="SM00091">
    <property type="entry name" value="PAS"/>
    <property type="match status" value="3"/>
</dbReference>
<feature type="transmembrane region" description="Helical" evidence="15">
    <location>
        <begin position="24"/>
        <end position="46"/>
    </location>
</feature>
<evidence type="ECO:0000256" key="1">
    <source>
        <dbReference type="ARBA" id="ARBA00000085"/>
    </source>
</evidence>
<keyword evidence="9" id="KW-0677">Repeat</keyword>
<dbReference type="GO" id="GO:0004673">
    <property type="term" value="F:protein histidine kinase activity"/>
    <property type="evidence" value="ECO:0007669"/>
    <property type="project" value="UniProtKB-EC"/>
</dbReference>
<dbReference type="InterPro" id="IPR029016">
    <property type="entry name" value="GAF-like_dom_sf"/>
</dbReference>
<dbReference type="Gene3D" id="6.10.340.10">
    <property type="match status" value="1"/>
</dbReference>
<evidence type="ECO:0000256" key="12">
    <source>
        <dbReference type="ARBA" id="ARBA00022989"/>
    </source>
</evidence>
<dbReference type="EC" id="2.7.13.3" evidence="3"/>
<dbReference type="InterPro" id="IPR013767">
    <property type="entry name" value="PAS_fold"/>
</dbReference>
<dbReference type="InterPro" id="IPR000700">
    <property type="entry name" value="PAS-assoc_C"/>
</dbReference>
<reference evidence="19" key="1">
    <citation type="journal article" date="2021" name="bioRxiv">
        <title>Unraveling nitrogen, sulfur and carbon metabolic pathways and microbial community transcriptional responses to substrate deprivation and toxicity stresses in a bioreactor mimicking anoxic brackish coastal sediment conditions.</title>
        <authorList>
            <person name="Martins P.D."/>
            <person name="Echeveste M.J."/>
            <person name="Arshad A."/>
            <person name="Kurth J."/>
            <person name="Ouboter H."/>
            <person name="Jetten M.S.M."/>
            <person name="Welte C.U."/>
        </authorList>
    </citation>
    <scope>NUCLEOTIDE SEQUENCE</scope>
    <source>
        <strain evidence="19">MAG_39</strain>
    </source>
</reference>
<dbReference type="SUPFAM" id="SSF55785">
    <property type="entry name" value="PYP-like sensor domain (PAS domain)"/>
    <property type="match status" value="3"/>
</dbReference>
<keyword evidence="5" id="KW-0997">Cell inner membrane</keyword>
<evidence type="ECO:0000256" key="9">
    <source>
        <dbReference type="ARBA" id="ARBA00022737"/>
    </source>
</evidence>
<evidence type="ECO:0000256" key="6">
    <source>
        <dbReference type="ARBA" id="ARBA00022553"/>
    </source>
</evidence>
<keyword evidence="11" id="KW-0418">Kinase</keyword>
<comment type="subcellular location">
    <subcellularLocation>
        <location evidence="2">Cell inner membrane</location>
        <topology evidence="2">Multi-pass membrane protein</topology>
    </subcellularLocation>
</comment>
<dbReference type="Gene3D" id="3.30.450.20">
    <property type="entry name" value="PAS domain"/>
    <property type="match status" value="3"/>
</dbReference>
<accession>A0A953M127</accession>
<evidence type="ECO:0000256" key="15">
    <source>
        <dbReference type="SAM" id="Phobius"/>
    </source>
</evidence>
<evidence type="ECO:0000313" key="20">
    <source>
        <dbReference type="Proteomes" id="UP000705867"/>
    </source>
</evidence>
<dbReference type="InterPro" id="IPR052162">
    <property type="entry name" value="Sensor_kinase/Photoreceptor"/>
</dbReference>
<dbReference type="GO" id="GO:0000166">
    <property type="term" value="F:nucleotide binding"/>
    <property type="evidence" value="ECO:0007669"/>
    <property type="project" value="UniProtKB-KW"/>
</dbReference>
<dbReference type="Gene3D" id="3.30.450.40">
    <property type="match status" value="1"/>
</dbReference>
<dbReference type="PROSITE" id="PS50885">
    <property type="entry name" value="HAMP"/>
    <property type="match status" value="1"/>
</dbReference>
<evidence type="ECO:0000259" key="17">
    <source>
        <dbReference type="PROSITE" id="PS50113"/>
    </source>
</evidence>
<evidence type="ECO:0000256" key="14">
    <source>
        <dbReference type="SAM" id="Coils"/>
    </source>
</evidence>
<dbReference type="AlphaFoldDB" id="A0A953M127"/>
<name>A0A953M127_9BACT</name>
<evidence type="ECO:0000256" key="2">
    <source>
        <dbReference type="ARBA" id="ARBA00004429"/>
    </source>
</evidence>
<keyword evidence="12 15" id="KW-1133">Transmembrane helix</keyword>
<dbReference type="PANTHER" id="PTHR43304">
    <property type="entry name" value="PHYTOCHROME-LIKE PROTEIN CPH1"/>
    <property type="match status" value="1"/>
</dbReference>
<dbReference type="GO" id="GO:0005886">
    <property type="term" value="C:plasma membrane"/>
    <property type="evidence" value="ECO:0007669"/>
    <property type="project" value="UniProtKB-SubCell"/>
</dbReference>
<keyword evidence="10" id="KW-0547">Nucleotide-binding</keyword>
<keyword evidence="4" id="KW-1003">Cell membrane</keyword>
<evidence type="ECO:0000259" key="18">
    <source>
        <dbReference type="PROSITE" id="PS50885"/>
    </source>
</evidence>
<evidence type="ECO:0000256" key="4">
    <source>
        <dbReference type="ARBA" id="ARBA00022475"/>
    </source>
</evidence>
<dbReference type="InterPro" id="IPR003018">
    <property type="entry name" value="GAF"/>
</dbReference>
<feature type="domain" description="PAS" evidence="16">
    <location>
        <begin position="685"/>
        <end position="756"/>
    </location>
</feature>
<dbReference type="Proteomes" id="UP000705867">
    <property type="component" value="Unassembled WGS sequence"/>
</dbReference>
<dbReference type="GO" id="GO:0007165">
    <property type="term" value="P:signal transduction"/>
    <property type="evidence" value="ECO:0007669"/>
    <property type="project" value="InterPro"/>
</dbReference>
<feature type="domain" description="PAC" evidence="17">
    <location>
        <begin position="633"/>
        <end position="684"/>
    </location>
</feature>
<dbReference type="Pfam" id="PF08447">
    <property type="entry name" value="PAS_3"/>
    <property type="match status" value="1"/>
</dbReference>
<dbReference type="FunFam" id="2.10.70.100:FF:000001">
    <property type="entry name" value="Sensory transduction histidine kinase"/>
    <property type="match status" value="1"/>
</dbReference>
<feature type="non-terminal residue" evidence="19">
    <location>
        <position position="1015"/>
    </location>
</feature>
<feature type="domain" description="HAMP" evidence="18">
    <location>
        <begin position="347"/>
        <end position="399"/>
    </location>
</feature>
<organism evidence="19 20">
    <name type="scientific">Candidatus Nitrobium versatile</name>
    <dbReference type="NCBI Taxonomy" id="2884831"/>
    <lineage>
        <taxon>Bacteria</taxon>
        <taxon>Pseudomonadati</taxon>
        <taxon>Nitrospirota</taxon>
        <taxon>Nitrospiria</taxon>
        <taxon>Nitrospirales</taxon>
        <taxon>Nitrospiraceae</taxon>
        <taxon>Candidatus Nitrobium</taxon>
    </lineage>
</organism>
<evidence type="ECO:0000256" key="5">
    <source>
        <dbReference type="ARBA" id="ARBA00022519"/>
    </source>
</evidence>
<dbReference type="GO" id="GO:0006355">
    <property type="term" value="P:regulation of DNA-templated transcription"/>
    <property type="evidence" value="ECO:0007669"/>
    <property type="project" value="InterPro"/>
</dbReference>
<keyword evidence="13 15" id="KW-0472">Membrane</keyword>
<dbReference type="SUPFAM" id="SSF55781">
    <property type="entry name" value="GAF domain-like"/>
    <property type="match status" value="1"/>
</dbReference>
<dbReference type="PROSITE" id="PS50112">
    <property type="entry name" value="PAS"/>
    <property type="match status" value="2"/>
</dbReference>
<dbReference type="InterPro" id="IPR003660">
    <property type="entry name" value="HAMP_dom"/>
</dbReference>
<keyword evidence="14" id="KW-0175">Coiled coil</keyword>
<proteinExistence type="predicted"/>
<dbReference type="SMART" id="SM00086">
    <property type="entry name" value="PAC"/>
    <property type="match status" value="3"/>
</dbReference>
<protein>
    <recommendedName>
        <fullName evidence="3">histidine kinase</fullName>
        <ecNumber evidence="3">2.7.13.3</ecNumber>
    </recommendedName>
</protein>
<evidence type="ECO:0000256" key="11">
    <source>
        <dbReference type="ARBA" id="ARBA00022777"/>
    </source>
</evidence>
<evidence type="ECO:0000313" key="19">
    <source>
        <dbReference type="EMBL" id="MBZ0155985.1"/>
    </source>
</evidence>
<evidence type="ECO:0000256" key="8">
    <source>
        <dbReference type="ARBA" id="ARBA00022692"/>
    </source>
</evidence>
<dbReference type="PANTHER" id="PTHR43304:SF1">
    <property type="entry name" value="PAC DOMAIN-CONTAINING PROTEIN"/>
    <property type="match status" value="1"/>
</dbReference>
<keyword evidence="6" id="KW-0597">Phosphoprotein</keyword>
<dbReference type="EMBL" id="JAIOIV010000059">
    <property type="protein sequence ID" value="MBZ0155985.1"/>
    <property type="molecule type" value="Genomic_DNA"/>
</dbReference>
<gene>
    <name evidence="19" type="ORF">K8I29_07185</name>
</gene>
<dbReference type="CDD" id="cd00130">
    <property type="entry name" value="PAS"/>
    <property type="match status" value="3"/>
</dbReference>
<dbReference type="Gene3D" id="2.10.70.100">
    <property type="match status" value="1"/>
</dbReference>
<dbReference type="Pfam" id="PF01590">
    <property type="entry name" value="GAF"/>
    <property type="match status" value="1"/>
</dbReference>
<evidence type="ECO:0000259" key="16">
    <source>
        <dbReference type="PROSITE" id="PS50112"/>
    </source>
</evidence>
<dbReference type="InterPro" id="IPR013655">
    <property type="entry name" value="PAS_fold_3"/>
</dbReference>
<feature type="transmembrane region" description="Helical" evidence="15">
    <location>
        <begin position="326"/>
        <end position="347"/>
    </location>
</feature>
<sequence>MRVLPEIFKPALSLMNRLPFRRKMALTAGVMVLPVVVFTYLLASGIGREIDTSRKELYGLRYIRLVMPFLRDVQQHREFANAYLEGDASYRIKLRDSRILIEGDMRALEKLHHEREADLKSNVRWGLLKEKWHVLRENVPSMSPEESFIAHTSFINDILVLISHAAGASHMLTDSDSESYYLIDTVVDKIPLATEYAGQMQGLGTGKEREGLPHVRERTYLLVLSGFVKLAVTNIEENMGKAFMAGPGMKAELEIHVRDTGGAVRQMDALYRKIISERGVRIDPGEYDAALKRVIDAGYRFNSAVLTVLERVLKERELRLVKKRTGILLGVGLSFLAAFYLLAAHYLSIVSPLSKLVEAAHRIGKGNLDVQIPIVAKDEMGLVAASFNEMAKSFARQTVQLRSANDEVKREVSKREKTEKRLRKSEAMLKESQRLAHLGSYRINVPGGEVCWSEEIFRIVGRDPVQGEPSLEEYIGHFVHPDDRHFVRYMVSQATREGKVFKLEYRIVLPDGSVRYVHSINSAMKEDDGRVSGIFGTVMDITERKRVEMELARLSRQNELILDSAGEGIFGLDTKGNHTFINHAAAAMLGYGSDELIGMHSHSTWHHTRTDGSPYPEEECRIYATMRDGMARRSDDEVFWKKDGTSFPVEYTATPLYENSIISGAVVTFRDITERRHMEEVLVKSERRYRLIVETTAEWIWESDPEGRITYSNAAVKNILGYRPEELTGINCLLLMHEDDRKEAEKMLLRYVAEKRGWSDLVIRWSHKKGGFRYLESSTVPLLDERGEVAGYIGFDRDISEQRRAEEALRQANDTLFRSVSELEQRKREVELLGEMGSLLQACVSLQEVYAVAGKYVQQLFQDDAGAVYLLASQGNLLESIAMWGVDFQGEQLMTTHECWALRLGRTYVADVFLPEVPCSHWGALRTASLCVPMAAQGETLGLLTLQFHPQWLNRTEEMRGREREHKRRLAETVAESIGLSVANFRLRETLFQQSIHDPLTGLYNRRYMDGLLQK</sequence>
<feature type="domain" description="PAS" evidence="16">
    <location>
        <begin position="561"/>
        <end position="598"/>
    </location>
</feature>